<accession>A0A165DYF8</accession>
<feature type="region of interest" description="Disordered" evidence="1">
    <location>
        <begin position="164"/>
        <end position="187"/>
    </location>
</feature>
<sequence length="187" mass="19641">MLHLVSLAQEATRGHDSEPSTQVDVCSGEQPRASALTFEDPLDAKYGPPKATLPAAILPPTTVSSAASSSAAQQPKSLLDLASQTATQLAAGNVVNVQDGDNTKKKKTGSAARGPSTKREAGTGLTMPPEGAVQPKYGVYPNRGRTLTYIPTVGSCARYNGRRLRPLTLPTPSSTRTTSGCRRRTRP</sequence>
<gene>
    <name evidence="2" type="ORF">EXIGLDRAFT_239631</name>
</gene>
<protein>
    <submittedName>
        <fullName evidence="2">Uncharacterized protein</fullName>
    </submittedName>
</protein>
<reference evidence="2 3" key="1">
    <citation type="journal article" date="2016" name="Mol. Biol. Evol.">
        <title>Comparative Genomics of Early-Diverging Mushroom-Forming Fungi Provides Insights into the Origins of Lignocellulose Decay Capabilities.</title>
        <authorList>
            <person name="Nagy L.G."/>
            <person name="Riley R."/>
            <person name="Tritt A."/>
            <person name="Adam C."/>
            <person name="Daum C."/>
            <person name="Floudas D."/>
            <person name="Sun H."/>
            <person name="Yadav J.S."/>
            <person name="Pangilinan J."/>
            <person name="Larsson K.H."/>
            <person name="Matsuura K."/>
            <person name="Barry K."/>
            <person name="Labutti K."/>
            <person name="Kuo R."/>
            <person name="Ohm R.A."/>
            <person name="Bhattacharya S.S."/>
            <person name="Shirouzu T."/>
            <person name="Yoshinaga Y."/>
            <person name="Martin F.M."/>
            <person name="Grigoriev I.V."/>
            <person name="Hibbett D.S."/>
        </authorList>
    </citation>
    <scope>NUCLEOTIDE SEQUENCE [LARGE SCALE GENOMIC DNA]</scope>
    <source>
        <strain evidence="2 3">HHB12029</strain>
    </source>
</reference>
<dbReference type="InParanoid" id="A0A165DYF8"/>
<name>A0A165DYF8_EXIGL</name>
<organism evidence="2 3">
    <name type="scientific">Exidia glandulosa HHB12029</name>
    <dbReference type="NCBI Taxonomy" id="1314781"/>
    <lineage>
        <taxon>Eukaryota</taxon>
        <taxon>Fungi</taxon>
        <taxon>Dikarya</taxon>
        <taxon>Basidiomycota</taxon>
        <taxon>Agaricomycotina</taxon>
        <taxon>Agaricomycetes</taxon>
        <taxon>Auriculariales</taxon>
        <taxon>Exidiaceae</taxon>
        <taxon>Exidia</taxon>
    </lineage>
</organism>
<evidence type="ECO:0000256" key="1">
    <source>
        <dbReference type="SAM" id="MobiDB-lite"/>
    </source>
</evidence>
<evidence type="ECO:0000313" key="2">
    <source>
        <dbReference type="EMBL" id="KZV85658.1"/>
    </source>
</evidence>
<dbReference type="AlphaFoldDB" id="A0A165DYF8"/>
<keyword evidence="3" id="KW-1185">Reference proteome</keyword>
<proteinExistence type="predicted"/>
<evidence type="ECO:0000313" key="3">
    <source>
        <dbReference type="Proteomes" id="UP000077266"/>
    </source>
</evidence>
<dbReference type="Proteomes" id="UP000077266">
    <property type="component" value="Unassembled WGS sequence"/>
</dbReference>
<feature type="compositionally biased region" description="Low complexity" evidence="1">
    <location>
        <begin position="166"/>
        <end position="180"/>
    </location>
</feature>
<dbReference type="EMBL" id="KV426180">
    <property type="protein sequence ID" value="KZV85658.1"/>
    <property type="molecule type" value="Genomic_DNA"/>
</dbReference>
<feature type="region of interest" description="Disordered" evidence="1">
    <location>
        <begin position="97"/>
        <end position="133"/>
    </location>
</feature>
<feature type="region of interest" description="Disordered" evidence="1">
    <location>
        <begin position="1"/>
        <end position="26"/>
    </location>
</feature>